<dbReference type="OMA" id="AWIDIDR"/>
<protein>
    <submittedName>
        <fullName evidence="1">Uncharacterized protein</fullName>
    </submittedName>
</protein>
<organism evidence="1 2">
    <name type="scientific">Trypanosoma rangeli</name>
    <dbReference type="NCBI Taxonomy" id="5698"/>
    <lineage>
        <taxon>Eukaryota</taxon>
        <taxon>Discoba</taxon>
        <taxon>Euglenozoa</taxon>
        <taxon>Kinetoplastea</taxon>
        <taxon>Metakinetoplastina</taxon>
        <taxon>Trypanosomatida</taxon>
        <taxon>Trypanosomatidae</taxon>
        <taxon>Trypanosoma</taxon>
        <taxon>Herpetosoma</taxon>
    </lineage>
</organism>
<keyword evidence="2" id="KW-1185">Reference proteome</keyword>
<accession>A0A3R7JX66</accession>
<reference evidence="1 2" key="1">
    <citation type="journal article" date="2018" name="BMC Genomics">
        <title>Genomic comparison of Trypanosoma conorhini and Trypanosoma rangeli to Trypanosoma cruzi strains of high and low virulence.</title>
        <authorList>
            <person name="Bradwell K.R."/>
            <person name="Koparde V.N."/>
            <person name="Matveyev A.V."/>
            <person name="Serrano M.G."/>
            <person name="Alves J.M."/>
            <person name="Parikh H."/>
            <person name="Huang B."/>
            <person name="Lee V."/>
            <person name="Espinosa-Alvarez O."/>
            <person name="Ortiz P.A."/>
            <person name="Costa-Martins A.G."/>
            <person name="Teixeira M.M."/>
            <person name="Buck G.A."/>
        </authorList>
    </citation>
    <scope>NUCLEOTIDE SEQUENCE [LARGE SCALE GENOMIC DNA]</scope>
    <source>
        <strain evidence="1 2">AM80</strain>
    </source>
</reference>
<evidence type="ECO:0000313" key="1">
    <source>
        <dbReference type="EMBL" id="RNE98246.1"/>
    </source>
</evidence>
<gene>
    <name evidence="1" type="ORF">TraAM80_08897</name>
</gene>
<proteinExistence type="predicted"/>
<dbReference type="VEuPathDB" id="TriTrypDB:TRSC58_05259"/>
<dbReference type="EMBL" id="MKGL01000480">
    <property type="protein sequence ID" value="RNE98246.1"/>
    <property type="molecule type" value="Genomic_DNA"/>
</dbReference>
<sequence length="987" mass="106881">MSWCTAAEVADLIRVSRLHHGVAEAERKAADLRLTELHASAVNFGDALVEVAVASGALSCSVRLAAALTLESFVTERAWCEGVGFSDKERVLATLLACLRDVSLATAVADVRLNTLLCSCLCRIICFEYPTAHWDAFIDECVSAIVSVDATEQRAGCGFVQRTILLRLAENCAAKAALWWRLASGVVRRLLEWAAVYGRGGEPRVLCLRVVLHLMRRRPRPSEVAEAERPTSSFIFSDEFRGVVSRSLEEGASAFESRGPCTLLLEECGLLLDVAQHLLGDDAFARVVFRCSICLLSSCEAAYLAGIGESSSLVSCVDNAFECLVGVLQTYPEASLLCDNEMFLLTLFSYMTRAVGLEHDDESGLLDALQEDCVVPLGCAGGDTAANAGAVLELLMEANPHLLGLAVGSLCATVTELCQGTTSAHWRAWTTALRCCCRVYDEKGLSLTDSLPDAAGRLLSPLALLLRQATDPLEAAELIELLALCVVRAEQEPVCRVFLSILEATFDGVGDNGTRDQLLLLAVTVYAVHRFFLTCASSLVPGNLCDASVWLRRALAVISRGGPLAVYCGAHAVQTLLHATPNCTLPSTPLVLAALDNACRQCNVPNASSLLAGLVWSLCCHTPGECDVAVELLQIVLSHCLHNGPHRAELRRCLTEYLWRFLRSVLRQTTCLQCVATVLHKCLPIVLQFAVEDAPHDDATARLVSSCLAAAASCDDAGIMYENISSALWELLRSAVHERHCSATLTKIVAAMSATALVWPKLLDRDITAVVSLLFSSVDTAGARGLNYVGCCLLPALFCVRHPEQLEHMTAVFAATPLHKNLAWGTMFGLWSSVAPLTDHFTTLYFLAAWCRLLRYAMDTRSEGRDVLTVAVPHCTVYYLPSMYVKSLPKQRVERCSMAQCIALGLALVAQRGQKSAKVKLLEEELLHLLSLNRRFEALACCSAAEARIDTLLSMSLVEGAQWLLGMMSDGGYGLQVDTAIHFVGKL</sequence>
<dbReference type="SUPFAM" id="SSF48371">
    <property type="entry name" value="ARM repeat"/>
    <property type="match status" value="1"/>
</dbReference>
<dbReference type="RefSeq" id="XP_029234537.1">
    <property type="nucleotide sequence ID" value="XM_029385613.1"/>
</dbReference>
<dbReference type="InterPro" id="IPR011989">
    <property type="entry name" value="ARM-like"/>
</dbReference>
<dbReference type="Gene3D" id="1.25.10.10">
    <property type="entry name" value="Leucine-rich Repeat Variant"/>
    <property type="match status" value="1"/>
</dbReference>
<dbReference type="VEuPathDB" id="TriTrypDB:TRSC58_06042"/>
<dbReference type="Proteomes" id="UP000283634">
    <property type="component" value="Unassembled WGS sequence"/>
</dbReference>
<dbReference type="OrthoDB" id="244899at2759"/>
<dbReference type="InterPro" id="IPR016024">
    <property type="entry name" value="ARM-type_fold"/>
</dbReference>
<dbReference type="AlphaFoldDB" id="A0A3R7JX66"/>
<name>A0A3R7JX66_TRYRA</name>
<dbReference type="GeneID" id="40332830"/>
<evidence type="ECO:0000313" key="2">
    <source>
        <dbReference type="Proteomes" id="UP000283634"/>
    </source>
</evidence>
<comment type="caution">
    <text evidence="1">The sequence shown here is derived from an EMBL/GenBank/DDBJ whole genome shotgun (WGS) entry which is preliminary data.</text>
</comment>